<protein>
    <submittedName>
        <fullName evidence="2">Uncharacterized protein</fullName>
    </submittedName>
</protein>
<keyword evidence="1" id="KW-0472">Membrane</keyword>
<keyword evidence="1" id="KW-0812">Transmembrane</keyword>
<feature type="transmembrane region" description="Helical" evidence="1">
    <location>
        <begin position="259"/>
        <end position="278"/>
    </location>
</feature>
<keyword evidence="1" id="KW-1133">Transmembrane helix</keyword>
<dbReference type="AlphaFoldDB" id="A0A7S0TAG1"/>
<evidence type="ECO:0000313" key="2">
    <source>
        <dbReference type="EMBL" id="CAD8726255.1"/>
    </source>
</evidence>
<accession>A0A7S0TAG1</accession>
<name>A0A7S0TAG1_9RHOD</name>
<sequence length="284" mass="30392">MAAFVGGAGLWRSEKSGRSDAVGVVRRTRGVSGGDCGRVRAMRGLVVRMMAEGEGSEEAGASAAPMKKEPYPGYFKDLERSGGGAVAEPKKKKREAKVGGKKSMYRADGTAYAPWMVGQVIEEPDEFVPIAPKTDAVGKMAKDPQQQELAGSGLKWKLLGDELELTWATGDETGNVGFMLQKRRGKSDKFELVDDYKSLPATFQSKGPAGGVYSYLGPKPEPGTWIYRVSDVAEDGTVSDLSQTLVEIESDEDSKKQRIAVIVFAVIALALFAAGFLSDPQSGL</sequence>
<reference evidence="2" key="1">
    <citation type="submission" date="2021-01" db="EMBL/GenBank/DDBJ databases">
        <authorList>
            <person name="Corre E."/>
            <person name="Pelletier E."/>
            <person name="Niang G."/>
            <person name="Scheremetjew M."/>
            <person name="Finn R."/>
            <person name="Kale V."/>
            <person name="Holt S."/>
            <person name="Cochrane G."/>
            <person name="Meng A."/>
            <person name="Brown T."/>
            <person name="Cohen L."/>
        </authorList>
    </citation>
    <scope>NUCLEOTIDE SEQUENCE</scope>
    <source>
        <strain evidence="2">CCMP3276</strain>
    </source>
</reference>
<organism evidence="2">
    <name type="scientific">Erythrolobus madagascarensis</name>
    <dbReference type="NCBI Taxonomy" id="708628"/>
    <lineage>
        <taxon>Eukaryota</taxon>
        <taxon>Rhodophyta</taxon>
        <taxon>Bangiophyceae</taxon>
        <taxon>Porphyridiales</taxon>
        <taxon>Porphyridiaceae</taxon>
        <taxon>Erythrolobus</taxon>
    </lineage>
</organism>
<gene>
    <name evidence="2" type="ORF">EMAD1354_LOCUS2335</name>
</gene>
<proteinExistence type="predicted"/>
<evidence type="ECO:0000256" key="1">
    <source>
        <dbReference type="SAM" id="Phobius"/>
    </source>
</evidence>
<dbReference type="EMBL" id="HBFE01003500">
    <property type="protein sequence ID" value="CAD8726255.1"/>
    <property type="molecule type" value="Transcribed_RNA"/>
</dbReference>